<dbReference type="PRINTS" id="PR00469">
    <property type="entry name" value="PNDRDTASEII"/>
</dbReference>
<dbReference type="EMBL" id="BLAY01000034">
    <property type="protein sequence ID" value="GET37805.1"/>
    <property type="molecule type" value="Genomic_DNA"/>
</dbReference>
<sequence>MGKSVVVIGGGPAGMAAAGRLQDFGYDVVLIEKKAEVGGHLNKWYKVFPDFTDAAEIIANLKQGLGKTRILNNATVTRIEGTAPNFKVMTSTGEEIDAAAILVATGFKHFDAAFKEEYGYGIYDNCITSVELDAMLKAQSVKTRSGKAPKKVAMVHCVGSRDEKVNNNYCSRVCCTNAIKVGIEIKQQNPDCEIYCLYMDIRVFGRGYEELYRTSQEKYGVQFIRGRLSEAGEKNDGSLLLRLEDTLTAKPMRLSVDLLVLMVGMEGNAELAEIAGLSVGCDRFYTTAHQQYSNNASARRGIFLAGAATGPKAIVESITDGRSAAAEIAAFLVSNQAIVESSLNGQLVATEMAASLK</sequence>
<dbReference type="InterPro" id="IPR023753">
    <property type="entry name" value="FAD/NAD-binding_dom"/>
</dbReference>
<evidence type="ECO:0000256" key="4">
    <source>
        <dbReference type="ARBA" id="ARBA00023004"/>
    </source>
</evidence>
<evidence type="ECO:0000256" key="1">
    <source>
        <dbReference type="ARBA" id="ARBA00022485"/>
    </source>
</evidence>
<dbReference type="RefSeq" id="WP_226579910.1">
    <property type="nucleotide sequence ID" value="NZ_BLAY01000034.1"/>
</dbReference>
<proteinExistence type="predicted"/>
<dbReference type="PANTHER" id="PTHR43498">
    <property type="entry name" value="FERREDOXIN:COB-COM HETERODISULFIDE REDUCTASE SUBUNIT A"/>
    <property type="match status" value="1"/>
</dbReference>
<feature type="domain" description="FAD/NAD(P)-binding" evidence="6">
    <location>
        <begin position="4"/>
        <end position="126"/>
    </location>
</feature>
<keyword evidence="4" id="KW-0408">Iron</keyword>
<dbReference type="GO" id="GO:0046872">
    <property type="term" value="F:metal ion binding"/>
    <property type="evidence" value="ECO:0007669"/>
    <property type="project" value="UniProtKB-KW"/>
</dbReference>
<keyword evidence="1" id="KW-0004">4Fe-4S</keyword>
<comment type="caution">
    <text evidence="7">The sequence shown here is derived from an EMBL/GenBank/DDBJ whole genome shotgun (WGS) entry which is preliminary data.</text>
</comment>
<dbReference type="GO" id="GO:0016491">
    <property type="term" value="F:oxidoreductase activity"/>
    <property type="evidence" value="ECO:0007669"/>
    <property type="project" value="UniProtKB-KW"/>
</dbReference>
<evidence type="ECO:0000313" key="7">
    <source>
        <dbReference type="EMBL" id="GET37805.1"/>
    </source>
</evidence>
<evidence type="ECO:0000256" key="2">
    <source>
        <dbReference type="ARBA" id="ARBA00022723"/>
    </source>
</evidence>
<keyword evidence="3" id="KW-0560">Oxidoreductase</keyword>
<reference evidence="7" key="1">
    <citation type="submission" date="2019-10" db="EMBL/GenBank/DDBJ databases">
        <title>Draft genome sequece of Microseira wollei NIES-4236.</title>
        <authorList>
            <person name="Yamaguchi H."/>
            <person name="Suzuki S."/>
            <person name="Kawachi M."/>
        </authorList>
    </citation>
    <scope>NUCLEOTIDE SEQUENCE</scope>
    <source>
        <strain evidence="7">NIES-4236</strain>
    </source>
</reference>
<dbReference type="InterPro" id="IPR036188">
    <property type="entry name" value="FAD/NAD-bd_sf"/>
</dbReference>
<dbReference type="PRINTS" id="PR00368">
    <property type="entry name" value="FADPNR"/>
</dbReference>
<dbReference type="PANTHER" id="PTHR43498:SF1">
    <property type="entry name" value="COB--COM HETERODISULFIDE REDUCTASE IRON-SULFUR SUBUNIT A"/>
    <property type="match status" value="1"/>
</dbReference>
<gene>
    <name evidence="7" type="ORF">MiSe_25590</name>
</gene>
<dbReference type="Pfam" id="PF07992">
    <property type="entry name" value="Pyr_redox_2"/>
    <property type="match status" value="1"/>
</dbReference>
<dbReference type="AlphaFoldDB" id="A0AAV3X7L9"/>
<evidence type="ECO:0000256" key="3">
    <source>
        <dbReference type="ARBA" id="ARBA00023002"/>
    </source>
</evidence>
<dbReference type="InterPro" id="IPR039650">
    <property type="entry name" value="HdrA-like"/>
</dbReference>
<dbReference type="SUPFAM" id="SSF51905">
    <property type="entry name" value="FAD/NAD(P)-binding domain"/>
    <property type="match status" value="1"/>
</dbReference>
<dbReference type="Proteomes" id="UP001050975">
    <property type="component" value="Unassembled WGS sequence"/>
</dbReference>
<keyword evidence="5" id="KW-0411">Iron-sulfur</keyword>
<dbReference type="GO" id="GO:0051539">
    <property type="term" value="F:4 iron, 4 sulfur cluster binding"/>
    <property type="evidence" value="ECO:0007669"/>
    <property type="project" value="UniProtKB-KW"/>
</dbReference>
<keyword evidence="8" id="KW-1185">Reference proteome</keyword>
<accession>A0AAV3X7L9</accession>
<dbReference type="Gene3D" id="3.50.50.60">
    <property type="entry name" value="FAD/NAD(P)-binding domain"/>
    <property type="match status" value="2"/>
</dbReference>
<evidence type="ECO:0000313" key="8">
    <source>
        <dbReference type="Proteomes" id="UP001050975"/>
    </source>
</evidence>
<keyword evidence="2" id="KW-0479">Metal-binding</keyword>
<evidence type="ECO:0000259" key="6">
    <source>
        <dbReference type="Pfam" id="PF07992"/>
    </source>
</evidence>
<organism evidence="7 8">
    <name type="scientific">Microseira wollei NIES-4236</name>
    <dbReference type="NCBI Taxonomy" id="2530354"/>
    <lineage>
        <taxon>Bacteria</taxon>
        <taxon>Bacillati</taxon>
        <taxon>Cyanobacteriota</taxon>
        <taxon>Cyanophyceae</taxon>
        <taxon>Oscillatoriophycideae</taxon>
        <taxon>Aerosakkonematales</taxon>
        <taxon>Aerosakkonemataceae</taxon>
        <taxon>Microseira</taxon>
    </lineage>
</organism>
<name>A0AAV3X7L9_9CYAN</name>
<protein>
    <submittedName>
        <fullName evidence="7">FAD-dependent pyridine nucleotide-disulfide oxidoreductase</fullName>
    </submittedName>
</protein>
<evidence type="ECO:0000256" key="5">
    <source>
        <dbReference type="ARBA" id="ARBA00023014"/>
    </source>
</evidence>